<evidence type="ECO:0000259" key="10">
    <source>
        <dbReference type="PROSITE" id="PS51883"/>
    </source>
</evidence>
<evidence type="ECO:0000256" key="8">
    <source>
        <dbReference type="HAMAP-Rule" id="MF_01454"/>
    </source>
</evidence>
<feature type="domain" description="OBG-type G" evidence="9">
    <location>
        <begin position="163"/>
        <end position="329"/>
    </location>
</feature>
<feature type="binding site" evidence="8">
    <location>
        <position position="176"/>
    </location>
    <ligand>
        <name>Mg(2+)</name>
        <dbReference type="ChEBI" id="CHEBI:18420"/>
    </ligand>
</feature>
<dbReference type="InterPro" id="IPR006073">
    <property type="entry name" value="GTP-bd"/>
</dbReference>
<dbReference type="EMBL" id="LIIK01000009">
    <property type="protein sequence ID" value="KQM09242.1"/>
    <property type="molecule type" value="Genomic_DNA"/>
</dbReference>
<dbReference type="Gene3D" id="3.40.50.300">
    <property type="entry name" value="P-loop containing nucleotide triphosphate hydrolases"/>
    <property type="match status" value="1"/>
</dbReference>
<dbReference type="NCBIfam" id="NF008956">
    <property type="entry name" value="PRK12299.1"/>
    <property type="match status" value="1"/>
</dbReference>
<feature type="binding site" evidence="8">
    <location>
        <begin position="194"/>
        <end position="198"/>
    </location>
    <ligand>
        <name>GTP</name>
        <dbReference type="ChEBI" id="CHEBI:37565"/>
    </ligand>
</feature>
<dbReference type="PROSITE" id="PS00905">
    <property type="entry name" value="GTP1_OBG"/>
    <property type="match status" value="1"/>
</dbReference>
<proteinExistence type="inferred from homology"/>
<dbReference type="CDD" id="cd01898">
    <property type="entry name" value="Obg"/>
    <property type="match status" value="1"/>
</dbReference>
<protein>
    <recommendedName>
        <fullName evidence="8">GTPase Obg</fullName>
        <ecNumber evidence="8">3.6.5.-</ecNumber>
    </recommendedName>
    <alternativeName>
        <fullName evidence="8">GTP-binding protein Obg</fullName>
    </alternativeName>
</protein>
<organism evidence="11 12">
    <name type="scientific">Candidatus [Bacteroides] periocalifornicus</name>
    <dbReference type="NCBI Taxonomy" id="1702214"/>
    <lineage>
        <taxon>Bacteria</taxon>
        <taxon>Pseudomonadati</taxon>
        <taxon>Bacteroidota</taxon>
    </lineage>
</organism>
<evidence type="ECO:0000256" key="6">
    <source>
        <dbReference type="ARBA" id="ARBA00022842"/>
    </source>
</evidence>
<dbReference type="PROSITE" id="PS51710">
    <property type="entry name" value="G_OBG"/>
    <property type="match status" value="1"/>
</dbReference>
<dbReference type="NCBIfam" id="TIGR02729">
    <property type="entry name" value="Obg_CgtA"/>
    <property type="match status" value="1"/>
</dbReference>
<comment type="subcellular location">
    <subcellularLocation>
        <location evidence="8">Cytoplasm</location>
    </subcellularLocation>
</comment>
<sequence>MAESNFIDYVKIFCRSGHGGAGSAHLRREKFVPKGGPDGGDGGCGGDVIMQGNDQMWTLLHLKYNKHALASNGQPGGKQRSTGANGTSVVLQVPLGTVAKDDETGEVIGEILRNGEQLVLKRGGRGGLGNWNFRTATRQTPRFAQPGEEGQEGWVTLELKLLADVGLVGFPNAGKSTLLASLSAARPKVADYPFTTLQPNLGIVHYRDDYSFVMADIPGIIEGAHEGRGLGIQFLRHIERNSILLFLIPVTSGDINAEYRTLLRELELYNPELLEKKRVVAITKLDLIDAELKREIEETLDLDAPYGFISAIKGDGLMPLRDELWKALHNS</sequence>
<keyword evidence="6 8" id="KW-0460">Magnesium</keyword>
<keyword evidence="3 8" id="KW-0479">Metal-binding</keyword>
<keyword evidence="2 8" id="KW-0963">Cytoplasm</keyword>
<dbReference type="GO" id="GO:0005737">
    <property type="term" value="C:cytoplasm"/>
    <property type="evidence" value="ECO:0007669"/>
    <property type="project" value="UniProtKB-SubCell"/>
</dbReference>
<dbReference type="PATRIC" id="fig|1702214.3.peg.969"/>
<dbReference type="PANTHER" id="PTHR11702">
    <property type="entry name" value="DEVELOPMENTALLY REGULATED GTP-BINDING PROTEIN-RELATED"/>
    <property type="match status" value="1"/>
</dbReference>
<evidence type="ECO:0000256" key="5">
    <source>
        <dbReference type="ARBA" id="ARBA00022801"/>
    </source>
</evidence>
<evidence type="ECO:0000256" key="4">
    <source>
        <dbReference type="ARBA" id="ARBA00022741"/>
    </source>
</evidence>
<keyword evidence="5 8" id="KW-0378">Hydrolase</keyword>
<dbReference type="NCBIfam" id="NF008955">
    <property type="entry name" value="PRK12297.1"/>
    <property type="match status" value="1"/>
</dbReference>
<feature type="binding site" evidence="8">
    <location>
        <begin position="216"/>
        <end position="219"/>
    </location>
    <ligand>
        <name>GTP</name>
        <dbReference type="ChEBI" id="CHEBI:37565"/>
    </ligand>
</feature>
<dbReference type="EC" id="3.6.5.-" evidence="8"/>
<evidence type="ECO:0000256" key="3">
    <source>
        <dbReference type="ARBA" id="ARBA00022723"/>
    </source>
</evidence>
<feature type="binding site" evidence="8">
    <location>
        <begin position="169"/>
        <end position="176"/>
    </location>
    <ligand>
        <name>GTP</name>
        <dbReference type="ChEBI" id="CHEBI:37565"/>
    </ligand>
</feature>
<feature type="binding site" evidence="8">
    <location>
        <begin position="310"/>
        <end position="312"/>
    </location>
    <ligand>
        <name>GTP</name>
        <dbReference type="ChEBI" id="CHEBI:37565"/>
    </ligand>
</feature>
<keyword evidence="7 8" id="KW-0342">GTP-binding</keyword>
<dbReference type="FunFam" id="2.70.210.12:FF:000001">
    <property type="entry name" value="GTPase Obg"/>
    <property type="match status" value="1"/>
</dbReference>
<keyword evidence="12" id="KW-1185">Reference proteome</keyword>
<dbReference type="InterPro" id="IPR006074">
    <property type="entry name" value="GTP1-OBG_CS"/>
</dbReference>
<dbReference type="InterPro" id="IPR036726">
    <property type="entry name" value="GTP1_OBG_dom_sf"/>
</dbReference>
<reference evidence="11" key="1">
    <citation type="submission" date="2015-08" db="EMBL/GenBank/DDBJ databases">
        <title>Candidatus Bacteriodes Periocalifornicus.</title>
        <authorList>
            <person name="McLean J.S."/>
            <person name="Kelley S."/>
        </authorList>
    </citation>
    <scope>NUCLEOTIDE SEQUENCE [LARGE SCALE GENOMIC DNA]</scope>
    <source>
        <strain evidence="11">12B</strain>
    </source>
</reference>
<feature type="binding site" evidence="8">
    <location>
        <begin position="283"/>
        <end position="286"/>
    </location>
    <ligand>
        <name>GTP</name>
        <dbReference type="ChEBI" id="CHEBI:37565"/>
    </ligand>
</feature>
<evidence type="ECO:0000256" key="1">
    <source>
        <dbReference type="ARBA" id="ARBA00007699"/>
    </source>
</evidence>
<evidence type="ECO:0000256" key="7">
    <source>
        <dbReference type="ARBA" id="ARBA00023134"/>
    </source>
</evidence>
<dbReference type="PIRSF" id="PIRSF002401">
    <property type="entry name" value="GTP_bd_Obg/CgtA"/>
    <property type="match status" value="1"/>
</dbReference>
<dbReference type="Pfam" id="PF01926">
    <property type="entry name" value="MMR_HSR1"/>
    <property type="match status" value="1"/>
</dbReference>
<accession>A0A0Q4B9C8</accession>
<dbReference type="AlphaFoldDB" id="A0A0Q4B9C8"/>
<evidence type="ECO:0000256" key="2">
    <source>
        <dbReference type="ARBA" id="ARBA00022490"/>
    </source>
</evidence>
<dbReference type="SUPFAM" id="SSF52540">
    <property type="entry name" value="P-loop containing nucleoside triphosphate hydrolases"/>
    <property type="match status" value="1"/>
</dbReference>
<dbReference type="InterPro" id="IPR027417">
    <property type="entry name" value="P-loop_NTPase"/>
</dbReference>
<dbReference type="InterPro" id="IPR045086">
    <property type="entry name" value="OBG_GTPase"/>
</dbReference>
<feature type="binding site" evidence="8">
    <location>
        <position position="196"/>
    </location>
    <ligand>
        <name>Mg(2+)</name>
        <dbReference type="ChEBI" id="CHEBI:18420"/>
    </ligand>
</feature>
<gene>
    <name evidence="8" type="primary">obg</name>
    <name evidence="11" type="ORF">AL399_03000</name>
</gene>
<dbReference type="GO" id="GO:0000287">
    <property type="term" value="F:magnesium ion binding"/>
    <property type="evidence" value="ECO:0007669"/>
    <property type="project" value="InterPro"/>
</dbReference>
<evidence type="ECO:0000313" key="11">
    <source>
        <dbReference type="EMBL" id="KQM09242.1"/>
    </source>
</evidence>
<dbReference type="GO" id="GO:0043022">
    <property type="term" value="F:ribosome binding"/>
    <property type="evidence" value="ECO:0007669"/>
    <property type="project" value="UniProtKB-ARBA"/>
</dbReference>
<comment type="cofactor">
    <cofactor evidence="8">
        <name>Mg(2+)</name>
        <dbReference type="ChEBI" id="CHEBI:18420"/>
    </cofactor>
</comment>
<keyword evidence="4 8" id="KW-0547">Nucleotide-binding</keyword>
<dbReference type="SUPFAM" id="SSF82051">
    <property type="entry name" value="Obg GTP-binding protein N-terminal domain"/>
    <property type="match status" value="1"/>
</dbReference>
<dbReference type="STRING" id="1702214.AL399_03000"/>
<comment type="function">
    <text evidence="8">An essential GTPase which binds GTP, GDP and possibly (p)ppGpp with moderate affinity, with high nucleotide exchange rates and a fairly low GTP hydrolysis rate. Plays a role in control of the cell cycle, stress response, ribosome biogenesis and in those bacteria that undergo differentiation, in morphogenesis control.</text>
</comment>
<evidence type="ECO:0000259" key="9">
    <source>
        <dbReference type="PROSITE" id="PS51710"/>
    </source>
</evidence>
<dbReference type="InterPro" id="IPR014100">
    <property type="entry name" value="GTP-bd_Obg/CgtA"/>
</dbReference>
<dbReference type="GO" id="GO:0042254">
    <property type="term" value="P:ribosome biogenesis"/>
    <property type="evidence" value="ECO:0007669"/>
    <property type="project" value="UniProtKB-UniRule"/>
</dbReference>
<dbReference type="InterPro" id="IPR031167">
    <property type="entry name" value="G_OBG"/>
</dbReference>
<comment type="similarity">
    <text evidence="1 8">Belongs to the TRAFAC class OBG-HflX-like GTPase superfamily. OBG GTPase family.</text>
</comment>
<dbReference type="Gene3D" id="2.70.210.12">
    <property type="entry name" value="GTP1/OBG domain"/>
    <property type="match status" value="1"/>
</dbReference>
<feature type="domain" description="Obg" evidence="10">
    <location>
        <begin position="4"/>
        <end position="162"/>
    </location>
</feature>
<dbReference type="PANTHER" id="PTHR11702:SF31">
    <property type="entry name" value="MITOCHONDRIAL RIBOSOME-ASSOCIATED GTPASE 2"/>
    <property type="match status" value="1"/>
</dbReference>
<comment type="subunit">
    <text evidence="8">Monomer.</text>
</comment>
<dbReference type="GO" id="GO:0005525">
    <property type="term" value="F:GTP binding"/>
    <property type="evidence" value="ECO:0007669"/>
    <property type="project" value="UniProtKB-UniRule"/>
</dbReference>
<evidence type="ECO:0000313" key="12">
    <source>
        <dbReference type="Proteomes" id="UP000054172"/>
    </source>
</evidence>
<dbReference type="Proteomes" id="UP000054172">
    <property type="component" value="Unassembled WGS sequence"/>
</dbReference>
<dbReference type="GO" id="GO:0003924">
    <property type="term" value="F:GTPase activity"/>
    <property type="evidence" value="ECO:0007669"/>
    <property type="project" value="UniProtKB-UniRule"/>
</dbReference>
<name>A0A0Q4B9C8_9BACT</name>
<dbReference type="PRINTS" id="PR00326">
    <property type="entry name" value="GTP1OBG"/>
</dbReference>
<dbReference type="HAMAP" id="MF_01454">
    <property type="entry name" value="GTPase_Obg"/>
    <property type="match status" value="1"/>
</dbReference>
<dbReference type="Pfam" id="PF01018">
    <property type="entry name" value="GTP1_OBG"/>
    <property type="match status" value="1"/>
</dbReference>
<dbReference type="InterPro" id="IPR006169">
    <property type="entry name" value="GTP1_OBG_dom"/>
</dbReference>
<comment type="caution">
    <text evidence="11">The sequence shown here is derived from an EMBL/GenBank/DDBJ whole genome shotgun (WGS) entry which is preliminary data.</text>
</comment>
<dbReference type="PROSITE" id="PS51883">
    <property type="entry name" value="OBG"/>
    <property type="match status" value="1"/>
</dbReference>